<keyword evidence="3" id="KW-1185">Reference proteome</keyword>
<protein>
    <submittedName>
        <fullName evidence="2">Uncharacterized protein</fullName>
    </submittedName>
</protein>
<feature type="compositionally biased region" description="Basic and acidic residues" evidence="1">
    <location>
        <begin position="1"/>
        <end position="16"/>
    </location>
</feature>
<dbReference type="EMBL" id="QFXE01000014">
    <property type="protein sequence ID" value="RDH85141.1"/>
    <property type="molecule type" value="Genomic_DNA"/>
</dbReference>
<evidence type="ECO:0000313" key="2">
    <source>
        <dbReference type="EMBL" id="RDH85141.1"/>
    </source>
</evidence>
<sequence length="81" mass="8833">MRERGDDCKPHADDTGAHSGQTQGLLHIVQHNGAEDSHRQGGQIPEPDKADAVDATGLQERDIQVREHHTPYAGHLPVARV</sequence>
<evidence type="ECO:0000256" key="1">
    <source>
        <dbReference type="SAM" id="MobiDB-lite"/>
    </source>
</evidence>
<organism evidence="2 3">
    <name type="scientific">endosymbiont of Escarpia spicata</name>
    <dbReference type="NCBI Taxonomy" id="2200908"/>
    <lineage>
        <taxon>Bacteria</taxon>
        <taxon>Pseudomonadati</taxon>
        <taxon>Pseudomonadota</taxon>
        <taxon>Gammaproteobacteria</taxon>
        <taxon>sulfur-oxidizing symbionts</taxon>
    </lineage>
</organism>
<feature type="compositionally biased region" description="Basic and acidic residues" evidence="1">
    <location>
        <begin position="59"/>
        <end position="70"/>
    </location>
</feature>
<feature type="region of interest" description="Disordered" evidence="1">
    <location>
        <begin position="1"/>
        <end position="81"/>
    </location>
</feature>
<reference evidence="2 3" key="1">
    <citation type="journal article" date="2018" name="ISME J.">
        <title>Endosymbiont genomes yield clues of tubeworm success.</title>
        <authorList>
            <person name="Li Y."/>
            <person name="Liles M.R."/>
            <person name="Halanych K.M."/>
        </authorList>
    </citation>
    <scope>NUCLEOTIDE SEQUENCE [LARGE SCALE GENOMIC DNA]</scope>
    <source>
        <strain evidence="2">A1462</strain>
    </source>
</reference>
<name>A0A370DJT0_9GAMM</name>
<comment type="caution">
    <text evidence="2">The sequence shown here is derived from an EMBL/GenBank/DDBJ whole genome shotgun (WGS) entry which is preliminary data.</text>
</comment>
<evidence type="ECO:0000313" key="3">
    <source>
        <dbReference type="Proteomes" id="UP000254771"/>
    </source>
</evidence>
<dbReference type="AlphaFoldDB" id="A0A370DJT0"/>
<accession>A0A370DJT0</accession>
<gene>
    <name evidence="2" type="ORF">DIZ78_12065</name>
</gene>
<dbReference type="Proteomes" id="UP000254771">
    <property type="component" value="Unassembled WGS sequence"/>
</dbReference>
<proteinExistence type="predicted"/>